<evidence type="ECO:0000313" key="9">
    <source>
        <dbReference type="EMBL" id="MBA2851925.1"/>
    </source>
</evidence>
<evidence type="ECO:0000313" key="25">
    <source>
        <dbReference type="Proteomes" id="UP000564425"/>
    </source>
</evidence>
<dbReference type="InterPro" id="IPR000836">
    <property type="entry name" value="PRTase_dom"/>
</dbReference>
<dbReference type="Proteomes" id="UP000558015">
    <property type="component" value="Unassembled WGS sequence"/>
</dbReference>
<evidence type="ECO:0000256" key="2">
    <source>
        <dbReference type="ARBA" id="ARBA00023125"/>
    </source>
</evidence>
<dbReference type="Proteomes" id="UP000584706">
    <property type="component" value="Unassembled WGS sequence"/>
</dbReference>
<proteinExistence type="inferred from homology"/>
<evidence type="ECO:0000256" key="3">
    <source>
        <dbReference type="ARBA" id="ARBA00023163"/>
    </source>
</evidence>
<dbReference type="InterPro" id="IPR029057">
    <property type="entry name" value="PRTase-like"/>
</dbReference>
<dbReference type="EMBL" id="JAGINF010000002">
    <property type="protein sequence ID" value="MBP2219149.1"/>
    <property type="molecule type" value="Genomic_DNA"/>
</dbReference>
<dbReference type="PANTHER" id="PTHR19278:SF41">
    <property type="entry name" value="PYRE-LIKE PROTEIN"/>
    <property type="match status" value="1"/>
</dbReference>
<evidence type="ECO:0000313" key="21">
    <source>
        <dbReference type="Proteomes" id="UP000522365"/>
    </source>
</evidence>
<dbReference type="NCBIfam" id="NF002620">
    <property type="entry name" value="PRK02277.1"/>
    <property type="match status" value="1"/>
</dbReference>
<evidence type="ECO:0000313" key="17">
    <source>
        <dbReference type="EMBL" id="MBB6497686.1"/>
    </source>
</evidence>
<evidence type="ECO:0000313" key="13">
    <source>
        <dbReference type="EMBL" id="MBA2864775.1"/>
    </source>
</evidence>
<dbReference type="EMBL" id="JAFBBC010000002">
    <property type="protein sequence ID" value="MBM7409819.1"/>
    <property type="molecule type" value="Genomic_DNA"/>
</dbReference>
<dbReference type="Proteomes" id="UP000567099">
    <property type="component" value="Unassembled WGS sequence"/>
</dbReference>
<comment type="domain">
    <text evidence="4">Contains an N-terminal DNA-binding winged helix-turn-helix domain and a C-terminal regulatory domain (or effector binding domain) resembling phosphoribosyltransferase (PRT) domain.</text>
</comment>
<evidence type="ECO:0000313" key="15">
    <source>
        <dbReference type="EMBL" id="MBB6068309.1"/>
    </source>
</evidence>
<dbReference type="SUPFAM" id="SSF53271">
    <property type="entry name" value="PRTase-like"/>
    <property type="match status" value="1"/>
</dbReference>
<feature type="domain" description="Phosphoribosyltransferase" evidence="5">
    <location>
        <begin position="63"/>
        <end position="175"/>
    </location>
</feature>
<dbReference type="EMBL" id="CP026606">
    <property type="protein sequence ID" value="AVB76415.1"/>
    <property type="molecule type" value="Genomic_DNA"/>
</dbReference>
<evidence type="ECO:0000313" key="14">
    <source>
        <dbReference type="EMBL" id="MBA2869358.1"/>
    </source>
</evidence>
<dbReference type="EMBL" id="JACDUM010000002">
    <property type="protein sequence ID" value="MBA2860179.1"/>
    <property type="molecule type" value="Genomic_DNA"/>
</dbReference>
<evidence type="ECO:0000313" key="30">
    <source>
        <dbReference type="Proteomes" id="UP000584706"/>
    </source>
</evidence>
<protein>
    <recommendedName>
        <fullName evidence="4">Transcriptional regulator GfcR</fullName>
    </recommendedName>
</protein>
<dbReference type="Proteomes" id="UP000239462">
    <property type="component" value="Chromosome"/>
</dbReference>
<evidence type="ECO:0000313" key="7">
    <source>
        <dbReference type="EMBL" id="MBA2840479.1"/>
    </source>
</evidence>
<evidence type="ECO:0000313" key="27">
    <source>
        <dbReference type="Proteomes" id="UP000568063"/>
    </source>
</evidence>
<dbReference type="EMBL" id="JACHIQ010000003">
    <property type="protein sequence ID" value="MBB6068309.1"/>
    <property type="molecule type" value="Genomic_DNA"/>
</dbReference>
<evidence type="ECO:0000256" key="4">
    <source>
        <dbReference type="HAMAP-Rule" id="MF_01214"/>
    </source>
</evidence>
<gene>
    <name evidence="6" type="primary">pyrE_1</name>
    <name evidence="4" type="synonym">gfcR</name>
    <name evidence="18" type="ORF">HNP85_001514</name>
    <name evidence="9" type="ORF">HNP86_002088</name>
    <name evidence="7" type="ORF">HNP87_001011</name>
    <name evidence="8" type="ORF">HNP88_000053</name>
    <name evidence="10" type="ORF">HNP89_001361</name>
    <name evidence="12" type="ORF">HNP91_000994</name>
    <name evidence="16" type="ORF">HNP92_001354</name>
    <name evidence="11" type="ORF">HNP93_001824</name>
    <name evidence="13" type="ORF">HNP94_001803</name>
    <name evidence="14" type="ORF">HNP95_001537</name>
    <name evidence="17" type="ORF">HNP96_001734</name>
    <name evidence="15" type="ORF">HNP97_001822</name>
    <name evidence="19" type="ORF">J2745_000626</name>
    <name evidence="6" type="ORF">MMJJ_10150</name>
</gene>
<dbReference type="PANTHER" id="PTHR19278">
    <property type="entry name" value="OROTATE PHOSPHORIBOSYLTRANSFERASE"/>
    <property type="match status" value="1"/>
</dbReference>
<evidence type="ECO:0000313" key="18">
    <source>
        <dbReference type="EMBL" id="MBM7409819.1"/>
    </source>
</evidence>
<accession>A0A2L1CAN5</accession>
<evidence type="ECO:0000313" key="23">
    <source>
        <dbReference type="Proteomes" id="UP000558015"/>
    </source>
</evidence>
<keyword evidence="6" id="KW-0328">Glycosyltransferase</keyword>
<dbReference type="AlphaFoldDB" id="A0A2L1CAN5"/>
<dbReference type="GO" id="GO:0010468">
    <property type="term" value="P:regulation of gene expression"/>
    <property type="evidence" value="ECO:0007669"/>
    <property type="project" value="UniProtKB-UniRule"/>
</dbReference>
<keyword evidence="2 4" id="KW-0238">DNA-binding</keyword>
<dbReference type="Gene3D" id="3.40.50.2020">
    <property type="match status" value="1"/>
</dbReference>
<dbReference type="GO" id="GO:0006222">
    <property type="term" value="P:UMP biosynthetic process"/>
    <property type="evidence" value="ECO:0007669"/>
    <property type="project" value="TreeGrafter"/>
</dbReference>
<dbReference type="GO" id="GO:0004588">
    <property type="term" value="F:orotate phosphoribosyltransferase activity"/>
    <property type="evidence" value="ECO:0007669"/>
    <property type="project" value="TreeGrafter"/>
</dbReference>
<comment type="similarity">
    <text evidence="4">Belongs to the purine/pyrimidine phosphoribosyltransferase family. GfcR subfamily.</text>
</comment>
<dbReference type="EMBL" id="JACDUK010000002">
    <property type="protein sequence ID" value="MBA2853404.1"/>
    <property type="molecule type" value="Genomic_DNA"/>
</dbReference>
<name>A0A2L1CAN5_METMI</name>
<dbReference type="KEGG" id="mmad:MMJJ_10150"/>
<keyword evidence="1 4" id="KW-0805">Transcription regulation</keyword>
<dbReference type="Pfam" id="PF00156">
    <property type="entry name" value="Pribosyltran"/>
    <property type="match status" value="1"/>
</dbReference>
<evidence type="ECO:0000313" key="10">
    <source>
        <dbReference type="EMBL" id="MBA2853404.1"/>
    </source>
</evidence>
<dbReference type="InterPro" id="IPR022854">
    <property type="entry name" value="GfcR-like"/>
</dbReference>
<evidence type="ECO:0000313" key="8">
    <source>
        <dbReference type="EMBL" id="MBA2845869.1"/>
    </source>
</evidence>
<dbReference type="Proteomes" id="UP000742560">
    <property type="component" value="Unassembled WGS sequence"/>
</dbReference>
<dbReference type="Proteomes" id="UP000571751">
    <property type="component" value="Unassembled WGS sequence"/>
</dbReference>
<reference evidence="19" key="4">
    <citation type="submission" date="2021-03" db="EMBL/GenBank/DDBJ databases">
        <title>Genomic Encyclopedia of Type Strains, Phase IV (KMG-IV): sequencing the most valuable type-strain genomes for metagenomic binning, comparative biology and taxonomic classification.</title>
        <authorList>
            <person name="Goeker M."/>
        </authorList>
    </citation>
    <scope>NUCLEOTIDE SEQUENCE</scope>
    <source>
        <strain evidence="19">DSM 2771</strain>
    </source>
</reference>
<dbReference type="GeneID" id="2761975"/>
<evidence type="ECO:0000313" key="29">
    <source>
        <dbReference type="Proteomes" id="UP000571854"/>
    </source>
</evidence>
<evidence type="ECO:0000313" key="11">
    <source>
        <dbReference type="EMBL" id="MBA2859123.1"/>
    </source>
</evidence>
<reference evidence="21 23" key="3">
    <citation type="submission" date="2020-07" db="EMBL/GenBank/DDBJ databases">
        <title>Genomic Encyclopedia of Type Strains, Phase IV (KMG-V): Genome sequencing to study the core and pangenomes of soil and plant-associated prokaryotes.</title>
        <authorList>
            <person name="Whitman W."/>
        </authorList>
    </citation>
    <scope>NUCLEOTIDE SEQUENCE [LARGE SCALE GENOMIC DNA]</scope>
    <source>
        <strain evidence="9 25">A1</strain>
        <strain evidence="7 24">A4</strain>
        <strain evidence="8 29">A5</strain>
        <strain evidence="16 22">C11</strain>
        <strain evidence="11 23">C12</strain>
        <strain evidence="13 26">C13</strain>
        <strain evidence="14 28">C14</strain>
        <strain evidence="12 27">C9</strain>
        <strain evidence="17 31">D1</strain>
        <strain evidence="15 30">DSM 7078</strain>
        <strain evidence="18">RC</strain>
        <strain evidence="10 21">S1</strain>
    </source>
</reference>
<evidence type="ECO:0000313" key="16">
    <source>
        <dbReference type="EMBL" id="MBB6402049.1"/>
    </source>
</evidence>
<dbReference type="RefSeq" id="WP_011170023.1">
    <property type="nucleotide sequence ID" value="NZ_CP026606.1"/>
</dbReference>
<dbReference type="EMBL" id="JACDUN010000001">
    <property type="protein sequence ID" value="MBA2859123.1"/>
    <property type="molecule type" value="Genomic_DNA"/>
</dbReference>
<evidence type="ECO:0000313" key="19">
    <source>
        <dbReference type="EMBL" id="MBP2219149.1"/>
    </source>
</evidence>
<dbReference type="EMBL" id="JACDUI010000002">
    <property type="protein sequence ID" value="MBA2840479.1"/>
    <property type="molecule type" value="Genomic_DNA"/>
</dbReference>
<dbReference type="Proteomes" id="UP000564425">
    <property type="component" value="Unassembled WGS sequence"/>
</dbReference>
<dbReference type="EMBL" id="JACDUH010000004">
    <property type="protein sequence ID" value="MBA2851925.1"/>
    <property type="molecule type" value="Genomic_DNA"/>
</dbReference>
<dbReference type="EMBL" id="JACDUP010000002">
    <property type="protein sequence ID" value="MBA2869358.1"/>
    <property type="molecule type" value="Genomic_DNA"/>
</dbReference>
<dbReference type="EMBL" id="JACDUJ010000001">
    <property type="protein sequence ID" value="MBA2845869.1"/>
    <property type="molecule type" value="Genomic_DNA"/>
</dbReference>
<dbReference type="EMBL" id="JACHED010000004">
    <property type="protein sequence ID" value="MBB6497686.1"/>
    <property type="molecule type" value="Genomic_DNA"/>
</dbReference>
<evidence type="ECO:0000313" key="24">
    <source>
        <dbReference type="Proteomes" id="UP000563838"/>
    </source>
</evidence>
<reference evidence="20" key="1">
    <citation type="journal article" date="2018" name="Genome Announc.">
        <title>Complete Genome Sequence of the Methanococcus maripaludis Type Strain JJ (DSM 2067), a Model for Selenoprotein Synthesis in Archaea.</title>
        <authorList>
            <person name="Poehlein A."/>
            <person name="Heym D."/>
            <person name="Quitzke V."/>
            <person name="Fersch J."/>
            <person name="Daniel R."/>
            <person name="Rother M."/>
        </authorList>
    </citation>
    <scope>NUCLEOTIDE SEQUENCE [LARGE SCALE GENOMIC DNA]</scope>
    <source>
        <strain evidence="20">DSM 2067</strain>
    </source>
</reference>
<dbReference type="GO" id="GO:0003677">
    <property type="term" value="F:DNA binding"/>
    <property type="evidence" value="ECO:0007669"/>
    <property type="project" value="UniProtKB-UniRule"/>
</dbReference>
<dbReference type="GO" id="GO:0019856">
    <property type="term" value="P:pyrimidine nucleobase biosynthetic process"/>
    <property type="evidence" value="ECO:0007669"/>
    <property type="project" value="TreeGrafter"/>
</dbReference>
<dbReference type="Proteomes" id="UP000568063">
    <property type="component" value="Unassembled WGS sequence"/>
</dbReference>
<keyword evidence="3 4" id="KW-0804">Transcription</keyword>
<dbReference type="GeneID" id="36102101"/>
<sequence>MKKELILKALKLRDMGFPSGDIAEELNISVKTALYLTLNGEELLKAEESPKEDSEKLDIFLEWDNVRASSRRLRNISKIICDMLSDVEFDGVVGISSGGVPLATLISDELDKNFSIYVPKKHIHTEKEKTTGFIGQNMSSIVGKDVIIVDDVMTSGNSVKETIKYLKGIANPKKVFVVMDKSGIDEIEGVSIEHLFRTGVVDIKK</sequence>
<reference evidence="6" key="2">
    <citation type="submission" date="2018-02" db="EMBL/GenBank/DDBJ databases">
        <title>Complete genome sequence of the Methanococcus maripaludis type strain JJ (DSM 2067), a model for selenoprotein synthesis in Archaea.</title>
        <authorList>
            <person name="Poehlein A."/>
            <person name="Heym D."/>
            <person name="Quitzke V."/>
            <person name="Fersch J."/>
            <person name="Daniel R."/>
            <person name="Rother M."/>
        </authorList>
    </citation>
    <scope>NUCLEOTIDE SEQUENCE [LARGE SCALE GENOMIC DNA]</scope>
    <source>
        <strain evidence="6">DSM 2067</strain>
    </source>
</reference>
<evidence type="ECO:0000256" key="1">
    <source>
        <dbReference type="ARBA" id="ARBA00023015"/>
    </source>
</evidence>
<evidence type="ECO:0000313" key="28">
    <source>
        <dbReference type="Proteomes" id="UP000571751"/>
    </source>
</evidence>
<dbReference type="Proteomes" id="UP000722095">
    <property type="component" value="Unassembled WGS sequence"/>
</dbReference>
<dbReference type="Proteomes" id="UP000590564">
    <property type="component" value="Unassembled WGS sequence"/>
</dbReference>
<dbReference type="Proteomes" id="UP000563838">
    <property type="component" value="Unassembled WGS sequence"/>
</dbReference>
<dbReference type="CDD" id="cd06223">
    <property type="entry name" value="PRTases_typeI"/>
    <property type="match status" value="1"/>
</dbReference>
<dbReference type="Proteomes" id="UP000522365">
    <property type="component" value="Unassembled WGS sequence"/>
</dbReference>
<evidence type="ECO:0000313" key="26">
    <source>
        <dbReference type="Proteomes" id="UP000567099"/>
    </source>
</evidence>
<organism evidence="6 20">
    <name type="scientific">Methanococcus maripaludis</name>
    <name type="common">Methanococcus deltae</name>
    <dbReference type="NCBI Taxonomy" id="39152"/>
    <lineage>
        <taxon>Archaea</taxon>
        <taxon>Methanobacteriati</taxon>
        <taxon>Methanobacteriota</taxon>
        <taxon>Methanomada group</taxon>
        <taxon>Methanococci</taxon>
        <taxon>Methanococcales</taxon>
        <taxon>Methanococcaceae</taxon>
        <taxon>Methanococcus</taxon>
    </lineage>
</organism>
<evidence type="ECO:0000313" key="20">
    <source>
        <dbReference type="Proteomes" id="UP000239462"/>
    </source>
</evidence>
<dbReference type="SMR" id="A0A2L1CAN5"/>
<evidence type="ECO:0000313" key="12">
    <source>
        <dbReference type="EMBL" id="MBA2860179.1"/>
    </source>
</evidence>
<evidence type="ECO:0000259" key="5">
    <source>
        <dbReference type="Pfam" id="PF00156"/>
    </source>
</evidence>
<dbReference type="HAMAP" id="MF_01214">
    <property type="entry name" value="GfcR"/>
    <property type="match status" value="1"/>
</dbReference>
<dbReference type="Proteomes" id="UP000571854">
    <property type="component" value="Unassembled WGS sequence"/>
</dbReference>
<evidence type="ECO:0000313" key="31">
    <source>
        <dbReference type="Proteomes" id="UP000590564"/>
    </source>
</evidence>
<dbReference type="EMBL" id="JACHEC010000002">
    <property type="protein sequence ID" value="MBB6402049.1"/>
    <property type="molecule type" value="Genomic_DNA"/>
</dbReference>
<dbReference type="Proteomes" id="UP000536195">
    <property type="component" value="Unassembled WGS sequence"/>
</dbReference>
<evidence type="ECO:0000313" key="6">
    <source>
        <dbReference type="EMBL" id="AVB76415.1"/>
    </source>
</evidence>
<dbReference type="EMBL" id="JACDUO010000003">
    <property type="protein sequence ID" value="MBA2864775.1"/>
    <property type="molecule type" value="Genomic_DNA"/>
</dbReference>
<keyword evidence="6" id="KW-0808">Transferase</keyword>
<evidence type="ECO:0000313" key="22">
    <source>
        <dbReference type="Proteomes" id="UP000536195"/>
    </source>
</evidence>